<dbReference type="InterPro" id="IPR032856">
    <property type="entry name" value="GDE_N_bis"/>
</dbReference>
<evidence type="ECO:0000313" key="4">
    <source>
        <dbReference type="Proteomes" id="UP001500280"/>
    </source>
</evidence>
<feature type="domain" description="Putative glycogen debranching enzyme N-terminal" evidence="1">
    <location>
        <begin position="14"/>
        <end position="150"/>
    </location>
</feature>
<dbReference type="Proteomes" id="UP001500280">
    <property type="component" value="Unassembled WGS sequence"/>
</dbReference>
<accession>A0ABN2JAF2</accession>
<sequence>MSQLHELVTALAAPWVVLSPRSGQLTGTGVEGVYARDRRLLSKLVVTVDGVEPIPLQVDEQSASTHVYVAKVDREETALLYRRREVTRDGMTEQITLVNNSRDTLTCRLEVALGTDLAGIVQVRNSSAVTLPTLEAQYDDLGRLYWENEGTRVTAELDPGTSATPQLEPGEEFTMIIKVIAPGPPTLSGFTIDPPVNTILYTASVHCSDHRVERWFERSLDDVRALQLAVGNDRYLGAGPPWYLTLFGRDSLISAGMLIPVDPELAAGTLRALAKWQGTEVTIDTAEQPGKIPHELRAEAAEHGADFVLPPVYYGTHDATQLWITTLHKAWRWGMPADEVRDLLPNLRRALAWMRDYADPDGDGFLEYIDESGHGLANQGWKDSNDSVQWPNGEIATAPIALCEVQGYAYAAAVRGAELLDAFGESGDEWRAWAAALQERFRSAFWVDGYPAIALDGAKNAVSGRASNMGHLLGTGLLDADEEQRVADVLGEDDLDSGFGLRTLSTTMSRFNPIGYHTGSVWPHDTAMTVEGLYAAGHADVASSYVAGLVRAAESFEYRLPELYGGRGLSAETRPTPYPSSCRPQAWAAASAVAVLVAALGIEPDVPGRTLSFTPAASLPWSELTLTGLRLGPDRLSIRVVDGVLTVLEAPDDMSDGGLPLGEPPSDL</sequence>
<reference evidence="3 4" key="1">
    <citation type="journal article" date="2019" name="Int. J. Syst. Evol. Microbiol.">
        <title>The Global Catalogue of Microorganisms (GCM) 10K type strain sequencing project: providing services to taxonomists for standard genome sequencing and annotation.</title>
        <authorList>
            <consortium name="The Broad Institute Genomics Platform"/>
            <consortium name="The Broad Institute Genome Sequencing Center for Infectious Disease"/>
            <person name="Wu L."/>
            <person name="Ma J."/>
        </authorList>
    </citation>
    <scope>NUCLEOTIDE SEQUENCE [LARGE SCALE GENOMIC DNA]</scope>
    <source>
        <strain evidence="3 4">JCM 14307</strain>
    </source>
</reference>
<keyword evidence="4" id="KW-1185">Reference proteome</keyword>
<dbReference type="SUPFAM" id="SSF48208">
    <property type="entry name" value="Six-hairpin glycosidases"/>
    <property type="match status" value="1"/>
</dbReference>
<organism evidence="3 4">
    <name type="scientific">Kribbella yunnanensis</name>
    <dbReference type="NCBI Taxonomy" id="190194"/>
    <lineage>
        <taxon>Bacteria</taxon>
        <taxon>Bacillati</taxon>
        <taxon>Actinomycetota</taxon>
        <taxon>Actinomycetes</taxon>
        <taxon>Propionibacteriales</taxon>
        <taxon>Kribbellaceae</taxon>
        <taxon>Kribbella</taxon>
    </lineage>
</organism>
<evidence type="ECO:0000313" key="3">
    <source>
        <dbReference type="EMBL" id="GAA1721269.1"/>
    </source>
</evidence>
<comment type="caution">
    <text evidence="3">The sequence shown here is derived from an EMBL/GenBank/DDBJ whole genome shotgun (WGS) entry which is preliminary data.</text>
</comment>
<dbReference type="Pfam" id="PF22422">
    <property type="entry name" value="MGH1-like_GH"/>
    <property type="match status" value="1"/>
</dbReference>
<dbReference type="Gene3D" id="1.50.10.10">
    <property type="match status" value="1"/>
</dbReference>
<dbReference type="InterPro" id="IPR008928">
    <property type="entry name" value="6-hairpin_glycosidase_sf"/>
</dbReference>
<dbReference type="RefSeq" id="WP_344165690.1">
    <property type="nucleotide sequence ID" value="NZ_BAAANF010000037.1"/>
</dbReference>
<evidence type="ECO:0000259" key="2">
    <source>
        <dbReference type="Pfam" id="PF22422"/>
    </source>
</evidence>
<dbReference type="InterPro" id="IPR012341">
    <property type="entry name" value="6hp_glycosidase-like_sf"/>
</dbReference>
<name>A0ABN2JAF2_9ACTN</name>
<gene>
    <name evidence="3" type="ORF">GCM10009745_82870</name>
</gene>
<dbReference type="Pfam" id="PF14742">
    <property type="entry name" value="GDE_N_bis"/>
    <property type="match status" value="1"/>
</dbReference>
<dbReference type="EMBL" id="BAAANF010000037">
    <property type="protein sequence ID" value="GAA1721269.1"/>
    <property type="molecule type" value="Genomic_DNA"/>
</dbReference>
<evidence type="ECO:0000259" key="1">
    <source>
        <dbReference type="Pfam" id="PF14742"/>
    </source>
</evidence>
<proteinExistence type="predicted"/>
<feature type="domain" description="Mannosylglycerate hydrolase MGH1-like glycoside hydrolase" evidence="2">
    <location>
        <begin position="323"/>
        <end position="555"/>
    </location>
</feature>
<protein>
    <submittedName>
        <fullName evidence="3">Glycogen debranching N-terminal domain-containing protein</fullName>
    </submittedName>
</protein>
<dbReference type="InterPro" id="IPR054491">
    <property type="entry name" value="MGH1-like_GH"/>
</dbReference>